<keyword evidence="1" id="KW-0812">Transmembrane</keyword>
<evidence type="ECO:0000313" key="3">
    <source>
        <dbReference type="Proteomes" id="UP001157091"/>
    </source>
</evidence>
<accession>A0ABQ6I509</accession>
<keyword evidence="3" id="KW-1185">Reference proteome</keyword>
<proteinExistence type="predicted"/>
<comment type="caution">
    <text evidence="2">The sequence shown here is derived from an EMBL/GenBank/DDBJ whole genome shotgun (WGS) entry which is preliminary data.</text>
</comment>
<reference evidence="3" key="1">
    <citation type="journal article" date="2019" name="Int. J. Syst. Evol. Microbiol.">
        <title>The Global Catalogue of Microorganisms (GCM) 10K type strain sequencing project: providing services to taxonomists for standard genome sequencing and annotation.</title>
        <authorList>
            <consortium name="The Broad Institute Genomics Platform"/>
            <consortium name="The Broad Institute Genome Sequencing Center for Infectious Disease"/>
            <person name="Wu L."/>
            <person name="Ma J."/>
        </authorList>
    </citation>
    <scope>NUCLEOTIDE SEQUENCE [LARGE SCALE GENOMIC DNA]</scope>
    <source>
        <strain evidence="3">NBRC 106348</strain>
    </source>
</reference>
<evidence type="ECO:0000313" key="2">
    <source>
        <dbReference type="EMBL" id="GMA25218.1"/>
    </source>
</evidence>
<dbReference type="Proteomes" id="UP001157091">
    <property type="component" value="Unassembled WGS sequence"/>
</dbReference>
<feature type="transmembrane region" description="Helical" evidence="1">
    <location>
        <begin position="22"/>
        <end position="46"/>
    </location>
</feature>
<protein>
    <submittedName>
        <fullName evidence="2">Uncharacterized protein</fullName>
    </submittedName>
</protein>
<gene>
    <name evidence="2" type="ORF">GCM10025864_29770</name>
</gene>
<keyword evidence="1" id="KW-1133">Transmembrane helix</keyword>
<organism evidence="2 3">
    <name type="scientific">Luteimicrobium album</name>
    <dbReference type="NCBI Taxonomy" id="1054550"/>
    <lineage>
        <taxon>Bacteria</taxon>
        <taxon>Bacillati</taxon>
        <taxon>Actinomycetota</taxon>
        <taxon>Actinomycetes</taxon>
        <taxon>Micrococcales</taxon>
        <taxon>Luteimicrobium</taxon>
    </lineage>
</organism>
<keyword evidence="1" id="KW-0472">Membrane</keyword>
<dbReference type="EMBL" id="BSUK01000001">
    <property type="protein sequence ID" value="GMA25218.1"/>
    <property type="molecule type" value="Genomic_DNA"/>
</dbReference>
<sequence length="87" mass="9464">MALVFSGTTVWSMWRSSHSSPAAMLGIVAGSWLAKMIVLIVSLVALQSHDFYSKPVFLVVVLVGVLGSVALDTINYQRARVPYVEPQ</sequence>
<dbReference type="RefSeq" id="WP_284293890.1">
    <property type="nucleotide sequence ID" value="NZ_BSUK01000001.1"/>
</dbReference>
<feature type="transmembrane region" description="Helical" evidence="1">
    <location>
        <begin position="52"/>
        <end position="71"/>
    </location>
</feature>
<name>A0ABQ6I509_9MICO</name>
<evidence type="ECO:0000256" key="1">
    <source>
        <dbReference type="SAM" id="Phobius"/>
    </source>
</evidence>